<dbReference type="Proteomes" id="UP000825228">
    <property type="component" value="Unassembled WGS sequence"/>
</dbReference>
<feature type="transmembrane region" description="Helical" evidence="2">
    <location>
        <begin position="204"/>
        <end position="222"/>
    </location>
</feature>
<evidence type="ECO:0008006" key="6">
    <source>
        <dbReference type="Google" id="ProtNLM"/>
    </source>
</evidence>
<feature type="transmembrane region" description="Helical" evidence="2">
    <location>
        <begin position="166"/>
        <end position="183"/>
    </location>
</feature>
<feature type="chain" id="PRO_5045758040" description="TrbL/VirB6 plasmid conjugal transfer protein" evidence="3">
    <location>
        <begin position="36"/>
        <end position="524"/>
    </location>
</feature>
<keyword evidence="2" id="KW-0812">Transmembrane</keyword>
<gene>
    <name evidence="4" type="ORF">HQ603_09100</name>
</gene>
<accession>A0ABS7P3E3</accession>
<feature type="transmembrane region" description="Helical" evidence="2">
    <location>
        <begin position="261"/>
        <end position="280"/>
    </location>
</feature>
<protein>
    <recommendedName>
        <fullName evidence="6">TrbL/VirB6 plasmid conjugal transfer protein</fullName>
    </recommendedName>
</protein>
<evidence type="ECO:0000313" key="5">
    <source>
        <dbReference type="Proteomes" id="UP000825228"/>
    </source>
</evidence>
<keyword evidence="2" id="KW-1133">Transmembrane helix</keyword>
<feature type="transmembrane region" description="Helical" evidence="2">
    <location>
        <begin position="347"/>
        <end position="368"/>
    </location>
</feature>
<evidence type="ECO:0000256" key="1">
    <source>
        <dbReference type="SAM" id="MobiDB-lite"/>
    </source>
</evidence>
<evidence type="ECO:0000256" key="2">
    <source>
        <dbReference type="SAM" id="Phobius"/>
    </source>
</evidence>
<dbReference type="EMBL" id="JABUBU010000005">
    <property type="protein sequence ID" value="MBY6366910.1"/>
    <property type="molecule type" value="Genomic_DNA"/>
</dbReference>
<dbReference type="RefSeq" id="WP_222684226.1">
    <property type="nucleotide sequence ID" value="NZ_JABUBT010000011.1"/>
</dbReference>
<feature type="transmembrane region" description="Helical" evidence="2">
    <location>
        <begin position="287"/>
        <end position="307"/>
    </location>
</feature>
<reference evidence="4 5" key="1">
    <citation type="submission" date="2020-06" db="EMBL/GenBank/DDBJ databases">
        <title>Taxonomy, biology and ecology of Rhodococcus bacteria occurring in California pistachio and other woody hosts as revealed by genome sequence analyses.</title>
        <authorList>
            <person name="Gai Y."/>
            <person name="Riely B."/>
        </authorList>
    </citation>
    <scope>NUCLEOTIDE SEQUENCE [LARGE SCALE GENOMIC DNA]</scope>
    <source>
        <strain evidence="4 5">BP-281</strain>
    </source>
</reference>
<name>A0ABS7P3E3_9NOCA</name>
<evidence type="ECO:0000313" key="4">
    <source>
        <dbReference type="EMBL" id="MBY6366910.1"/>
    </source>
</evidence>
<comment type="caution">
    <text evidence="4">The sequence shown here is derived from an EMBL/GenBank/DDBJ whole genome shotgun (WGS) entry which is preliminary data.</text>
</comment>
<keyword evidence="3" id="KW-0732">Signal</keyword>
<proteinExistence type="predicted"/>
<feature type="transmembrane region" description="Helical" evidence="2">
    <location>
        <begin position="313"/>
        <end position="335"/>
    </location>
</feature>
<organism evidence="4 5">
    <name type="scientific">Rhodococcoides corynebacterioides</name>
    <dbReference type="NCBI Taxonomy" id="53972"/>
    <lineage>
        <taxon>Bacteria</taxon>
        <taxon>Bacillati</taxon>
        <taxon>Actinomycetota</taxon>
        <taxon>Actinomycetes</taxon>
        <taxon>Mycobacteriales</taxon>
        <taxon>Nocardiaceae</taxon>
        <taxon>Rhodococcoides</taxon>
    </lineage>
</organism>
<keyword evidence="2" id="KW-0472">Membrane</keyword>
<sequence length="524" mass="51449">MSAGGTSAFTLMRQAVLTVLATLAVLVTSAGPAAAQEPTAPNPSPVTGIVDQGNDFQQTRRECLADGSDVIRDGSAADRLLDFFNSRGAADQILCLDTAVTEHPGDALATAASSAASAFWGDSVGDFAKAVMEGNAQAFRTVMTFWMTAGIPGLGAETAMSGLRNIVTGFTVAALFASLVIATTKLAVARKQAVMEGATETASMLVRTVFTVALLPVLVLMFHQGGDAASAYALERFVGGDLNEKITAITAFDEKTGLGPVFALACAGFAFLGSVAQLIALLIREAVLCVVVAVIPLAAASSATATGRSSYKSMIAFTLGALLFKPVATLLYLFAFWAQSSSSGDPVASVIIGSVLLAVVGFALPTLVRIIAPAAETIAAGGGQAAGLAAAGGALAGGAGALGARALSTGARALGGTGGGSGPGPGMGAAGTGAKAPAGYRGQYTGGAPVLGKLHTASGAVGRTTRAGSSVAGAVRGGTAATLGGAAGAVRTAASGARATGQAAGRLTAAAEGAVGNYHGRIPR</sequence>
<feature type="region of interest" description="Disordered" evidence="1">
    <location>
        <begin position="32"/>
        <end position="52"/>
    </location>
</feature>
<feature type="signal peptide" evidence="3">
    <location>
        <begin position="1"/>
        <end position="35"/>
    </location>
</feature>
<evidence type="ECO:0000256" key="3">
    <source>
        <dbReference type="SAM" id="SignalP"/>
    </source>
</evidence>
<keyword evidence="5" id="KW-1185">Reference proteome</keyword>